<keyword evidence="2" id="KW-0813">Transport</keyword>
<dbReference type="InterPro" id="IPR036259">
    <property type="entry name" value="MFS_trans_sf"/>
</dbReference>
<dbReference type="InterPro" id="IPR011701">
    <property type="entry name" value="MFS"/>
</dbReference>
<dbReference type="Pfam" id="PF07690">
    <property type="entry name" value="MFS_1"/>
    <property type="match status" value="1"/>
</dbReference>
<feature type="transmembrane region" description="Helical" evidence="7">
    <location>
        <begin position="16"/>
        <end position="41"/>
    </location>
</feature>
<feature type="transmembrane region" description="Helical" evidence="7">
    <location>
        <begin position="500"/>
        <end position="519"/>
    </location>
</feature>
<keyword evidence="4 7" id="KW-0812">Transmembrane</keyword>
<dbReference type="PROSITE" id="PS50850">
    <property type="entry name" value="MFS"/>
    <property type="match status" value="1"/>
</dbReference>
<feature type="transmembrane region" description="Helical" evidence="7">
    <location>
        <begin position="53"/>
        <end position="72"/>
    </location>
</feature>
<reference evidence="9" key="2">
    <citation type="submission" date="2016-10" db="EMBL/GenBank/DDBJ databases">
        <authorList>
            <person name="de Groot N.N."/>
        </authorList>
    </citation>
    <scope>NUCLEOTIDE SEQUENCE [LARGE SCALE GENOMIC DNA]</scope>
    <source>
        <strain evidence="9">ATCC 20501</strain>
    </source>
</reference>
<feature type="transmembrane region" description="Helical" evidence="7">
    <location>
        <begin position="341"/>
        <end position="361"/>
    </location>
</feature>
<accession>A0A1I2FHB4</accession>
<evidence type="ECO:0000256" key="1">
    <source>
        <dbReference type="ARBA" id="ARBA00004651"/>
    </source>
</evidence>
<protein>
    <submittedName>
        <fullName evidence="9">Drug resistance transporter, EmrB/QacA subfamily</fullName>
    </submittedName>
</protein>
<sequence length="537" mass="55553">MPESHSADNPPTQRPWLVLGIFCVGFFMALLDGTVINIAVPTLIEGFGASYDQVLWVIDAYLLVFSVLLITTGRLGDTFGYRRLFLAGIVTFTVASALCGFAGSPEQLIAGRVLQGLGAALLFPQVISSILAIFPPQQRGKAFGVFGAIAGLAPILGPIAGGFVLAHFGWRWIFFINLPIGVIAALLALVFAPELRVGRAHAFDVVGVVLATAGLTGIVFGLIEGPRYGWGTIAGPVGITSVIVGGVAFLVLVVLWQHNRPGEPLMPLKLFTGRNFAVGNWIGFVFQLGMIGMAFVLVLYLQMALGFTALETGFIMLPNAILTAVGSAFAGRLADEFGGRFVLALGMVLLAAGLVVVVAMTGPNSSAWQLLPGLLIIGIASGATFAPLQQVTMDGVDPALAGAASGVSSTTRQIGGVLGTAVLGAVLAAVLNASLRNEATSRAARLPEGLREQFVQSAITSGHRFGPPAVPNGLPPAEAAAFTEAGRGTFAAAFANAMDVVLLASAAVLVLAALCCVLLKTREPERIDRDAGAAAVE</sequence>
<evidence type="ECO:0000256" key="7">
    <source>
        <dbReference type="SAM" id="Phobius"/>
    </source>
</evidence>
<dbReference type="PANTHER" id="PTHR42718:SF42">
    <property type="entry name" value="EXPORT PROTEIN"/>
    <property type="match status" value="1"/>
</dbReference>
<dbReference type="GO" id="GO:0022857">
    <property type="term" value="F:transmembrane transporter activity"/>
    <property type="evidence" value="ECO:0007669"/>
    <property type="project" value="InterPro"/>
</dbReference>
<keyword evidence="11" id="KW-1185">Reference proteome</keyword>
<evidence type="ECO:0000313" key="10">
    <source>
        <dbReference type="EMBL" id="SFF04138.1"/>
    </source>
</evidence>
<feature type="transmembrane region" description="Helical" evidence="7">
    <location>
        <begin position="313"/>
        <end position="334"/>
    </location>
</feature>
<evidence type="ECO:0000256" key="3">
    <source>
        <dbReference type="ARBA" id="ARBA00022475"/>
    </source>
</evidence>
<evidence type="ECO:0000259" key="8">
    <source>
        <dbReference type="PROSITE" id="PS50850"/>
    </source>
</evidence>
<dbReference type="InterPro" id="IPR004638">
    <property type="entry name" value="EmrB-like"/>
</dbReference>
<evidence type="ECO:0000313" key="12">
    <source>
        <dbReference type="Proteomes" id="UP000236729"/>
    </source>
</evidence>
<keyword evidence="3" id="KW-1003">Cell membrane</keyword>
<feature type="domain" description="Major facilitator superfamily (MFS) profile" evidence="8">
    <location>
        <begin position="18"/>
        <end position="524"/>
    </location>
</feature>
<dbReference type="InterPro" id="IPR020846">
    <property type="entry name" value="MFS_dom"/>
</dbReference>
<feature type="transmembrane region" description="Helical" evidence="7">
    <location>
        <begin position="172"/>
        <end position="191"/>
    </location>
</feature>
<feature type="transmembrane region" description="Helical" evidence="7">
    <location>
        <begin position="109"/>
        <end position="133"/>
    </location>
</feature>
<dbReference type="RefSeq" id="WP_093357975.1">
    <property type="nucleotide sequence ID" value="NZ_FNVB01000012.1"/>
</dbReference>
<feature type="transmembrane region" description="Helical" evidence="7">
    <location>
        <begin position="84"/>
        <end position="103"/>
    </location>
</feature>
<comment type="subcellular location">
    <subcellularLocation>
        <location evidence="1">Cell membrane</location>
        <topology evidence="1">Multi-pass membrane protein</topology>
    </subcellularLocation>
</comment>
<dbReference type="NCBIfam" id="TIGR00711">
    <property type="entry name" value="efflux_EmrB"/>
    <property type="match status" value="1"/>
</dbReference>
<evidence type="ECO:0000313" key="11">
    <source>
        <dbReference type="Proteomes" id="UP000199690"/>
    </source>
</evidence>
<feature type="transmembrane region" description="Helical" evidence="7">
    <location>
        <begin position="145"/>
        <end position="166"/>
    </location>
</feature>
<dbReference type="Proteomes" id="UP000199690">
    <property type="component" value="Unassembled WGS sequence"/>
</dbReference>
<dbReference type="AlphaFoldDB" id="A0A1H6EJ36"/>
<proteinExistence type="predicted"/>
<dbReference type="PRINTS" id="PR01036">
    <property type="entry name" value="TCRTETB"/>
</dbReference>
<gene>
    <name evidence="9" type="ORF">SAMN02982929_06538</name>
    <name evidence="10" type="ORF">SAMN05216506_1189</name>
</gene>
<feature type="transmembrane region" description="Helical" evidence="7">
    <location>
        <begin position="414"/>
        <end position="435"/>
    </location>
</feature>
<dbReference type="Proteomes" id="UP000236729">
    <property type="component" value="Unassembled WGS sequence"/>
</dbReference>
<evidence type="ECO:0000256" key="5">
    <source>
        <dbReference type="ARBA" id="ARBA00022989"/>
    </source>
</evidence>
<name>A0A1H6EJ36_9PSEU</name>
<evidence type="ECO:0000256" key="4">
    <source>
        <dbReference type="ARBA" id="ARBA00022692"/>
    </source>
</evidence>
<dbReference type="EMBL" id="FNVB01000012">
    <property type="protein sequence ID" value="SEG96734.1"/>
    <property type="molecule type" value="Genomic_DNA"/>
</dbReference>
<dbReference type="Gene3D" id="1.20.1250.20">
    <property type="entry name" value="MFS general substrate transporter like domains"/>
    <property type="match status" value="1"/>
</dbReference>
<dbReference type="CDD" id="cd17321">
    <property type="entry name" value="MFS_MMR_MDR_like"/>
    <property type="match status" value="1"/>
</dbReference>
<dbReference type="SUPFAM" id="SSF103473">
    <property type="entry name" value="MFS general substrate transporter"/>
    <property type="match status" value="1"/>
</dbReference>
<keyword evidence="5 7" id="KW-1133">Transmembrane helix</keyword>
<feature type="transmembrane region" description="Helical" evidence="7">
    <location>
        <begin position="367"/>
        <end position="388"/>
    </location>
</feature>
<feature type="transmembrane region" description="Helical" evidence="7">
    <location>
        <begin position="203"/>
        <end position="223"/>
    </location>
</feature>
<evidence type="ECO:0000313" key="9">
    <source>
        <dbReference type="EMBL" id="SEG96734.1"/>
    </source>
</evidence>
<accession>A0A1H6EJ36</accession>
<evidence type="ECO:0000256" key="2">
    <source>
        <dbReference type="ARBA" id="ARBA00022448"/>
    </source>
</evidence>
<dbReference type="EMBL" id="FOME01000018">
    <property type="protein sequence ID" value="SFF04138.1"/>
    <property type="molecule type" value="Genomic_DNA"/>
</dbReference>
<feature type="transmembrane region" description="Helical" evidence="7">
    <location>
        <begin position="229"/>
        <end position="256"/>
    </location>
</feature>
<keyword evidence="6 7" id="KW-0472">Membrane</keyword>
<dbReference type="GO" id="GO:0005886">
    <property type="term" value="C:plasma membrane"/>
    <property type="evidence" value="ECO:0007669"/>
    <property type="project" value="UniProtKB-SubCell"/>
</dbReference>
<dbReference type="PANTHER" id="PTHR42718">
    <property type="entry name" value="MAJOR FACILITATOR SUPERFAMILY MULTIDRUG TRANSPORTER MFSC"/>
    <property type="match status" value="1"/>
</dbReference>
<reference evidence="11 12" key="1">
    <citation type="submission" date="2016-10" db="EMBL/GenBank/DDBJ databases">
        <authorList>
            <person name="Varghese N."/>
            <person name="Submissions S."/>
        </authorList>
    </citation>
    <scope>NUCLEOTIDE SEQUENCE [LARGE SCALE GENOMIC DNA]</scope>
    <source>
        <strain evidence="12">ATCC 20501</strain>
        <strain evidence="10 11">CGMCC 4.3529</strain>
    </source>
</reference>
<organism evidence="9 12">
    <name type="scientific">Saccharopolyspora kobensis</name>
    <dbReference type="NCBI Taxonomy" id="146035"/>
    <lineage>
        <taxon>Bacteria</taxon>
        <taxon>Bacillati</taxon>
        <taxon>Actinomycetota</taxon>
        <taxon>Actinomycetes</taxon>
        <taxon>Pseudonocardiales</taxon>
        <taxon>Pseudonocardiaceae</taxon>
        <taxon>Saccharopolyspora</taxon>
    </lineage>
</organism>
<dbReference type="Gene3D" id="1.20.1720.10">
    <property type="entry name" value="Multidrug resistance protein D"/>
    <property type="match status" value="1"/>
</dbReference>
<feature type="transmembrane region" description="Helical" evidence="7">
    <location>
        <begin position="277"/>
        <end position="301"/>
    </location>
</feature>
<evidence type="ECO:0000256" key="6">
    <source>
        <dbReference type="ARBA" id="ARBA00023136"/>
    </source>
</evidence>
<dbReference type="SMR" id="A0A1H6EJ36"/>